<reference evidence="1" key="1">
    <citation type="submission" date="2021-02" db="EMBL/GenBank/DDBJ databases">
        <authorList>
            <consortium name="DOE Joint Genome Institute"/>
            <person name="Ahrendt S."/>
            <person name="Looney B.P."/>
            <person name="Miyauchi S."/>
            <person name="Morin E."/>
            <person name="Drula E."/>
            <person name="Courty P.E."/>
            <person name="Chicoki N."/>
            <person name="Fauchery L."/>
            <person name="Kohler A."/>
            <person name="Kuo A."/>
            <person name="Labutti K."/>
            <person name="Pangilinan J."/>
            <person name="Lipzen A."/>
            <person name="Riley R."/>
            <person name="Andreopoulos W."/>
            <person name="He G."/>
            <person name="Johnson J."/>
            <person name="Barry K.W."/>
            <person name="Grigoriev I.V."/>
            <person name="Nagy L."/>
            <person name="Hibbett D."/>
            <person name="Henrissat B."/>
            <person name="Matheny P.B."/>
            <person name="Labbe J."/>
            <person name="Martin F."/>
        </authorList>
    </citation>
    <scope>NUCLEOTIDE SEQUENCE</scope>
    <source>
        <strain evidence="1">FP105234-sp</strain>
    </source>
</reference>
<gene>
    <name evidence="1" type="ORF">FA95DRAFT_446489</name>
</gene>
<name>A0ACB8RFX7_9AGAM</name>
<sequence>MSCGRLPLSSLRCILPSIAGQSYPSWHGAFTLYKIPPRTLMNPKPSRLQYYGRLVEYVVKCHISKVLQTYC</sequence>
<proteinExistence type="predicted"/>
<evidence type="ECO:0000313" key="2">
    <source>
        <dbReference type="Proteomes" id="UP000814033"/>
    </source>
</evidence>
<keyword evidence="2" id="KW-1185">Reference proteome</keyword>
<evidence type="ECO:0000313" key="1">
    <source>
        <dbReference type="EMBL" id="KAI0043039.1"/>
    </source>
</evidence>
<dbReference type="EMBL" id="MU276036">
    <property type="protein sequence ID" value="KAI0043039.1"/>
    <property type="molecule type" value="Genomic_DNA"/>
</dbReference>
<accession>A0ACB8RFX7</accession>
<organism evidence="1 2">
    <name type="scientific">Auriscalpium vulgare</name>
    <dbReference type="NCBI Taxonomy" id="40419"/>
    <lineage>
        <taxon>Eukaryota</taxon>
        <taxon>Fungi</taxon>
        <taxon>Dikarya</taxon>
        <taxon>Basidiomycota</taxon>
        <taxon>Agaricomycotina</taxon>
        <taxon>Agaricomycetes</taxon>
        <taxon>Russulales</taxon>
        <taxon>Auriscalpiaceae</taxon>
        <taxon>Auriscalpium</taxon>
    </lineage>
</organism>
<reference evidence="1" key="2">
    <citation type="journal article" date="2022" name="New Phytol.">
        <title>Evolutionary transition to the ectomycorrhizal habit in the genomes of a hyperdiverse lineage of mushroom-forming fungi.</title>
        <authorList>
            <person name="Looney B."/>
            <person name="Miyauchi S."/>
            <person name="Morin E."/>
            <person name="Drula E."/>
            <person name="Courty P.E."/>
            <person name="Kohler A."/>
            <person name="Kuo A."/>
            <person name="LaButti K."/>
            <person name="Pangilinan J."/>
            <person name="Lipzen A."/>
            <person name="Riley R."/>
            <person name="Andreopoulos W."/>
            <person name="He G."/>
            <person name="Johnson J."/>
            <person name="Nolan M."/>
            <person name="Tritt A."/>
            <person name="Barry K.W."/>
            <person name="Grigoriev I.V."/>
            <person name="Nagy L.G."/>
            <person name="Hibbett D."/>
            <person name="Henrissat B."/>
            <person name="Matheny P.B."/>
            <person name="Labbe J."/>
            <person name="Martin F.M."/>
        </authorList>
    </citation>
    <scope>NUCLEOTIDE SEQUENCE</scope>
    <source>
        <strain evidence="1">FP105234-sp</strain>
    </source>
</reference>
<dbReference type="Proteomes" id="UP000814033">
    <property type="component" value="Unassembled WGS sequence"/>
</dbReference>
<comment type="caution">
    <text evidence="1">The sequence shown here is derived from an EMBL/GenBank/DDBJ whole genome shotgun (WGS) entry which is preliminary data.</text>
</comment>
<protein>
    <submittedName>
        <fullName evidence="1">Uncharacterized protein</fullName>
    </submittedName>
</protein>